<evidence type="ECO:0000259" key="1">
    <source>
        <dbReference type="Pfam" id="PF07727"/>
    </source>
</evidence>
<dbReference type="InterPro" id="IPR013103">
    <property type="entry name" value="RVT_2"/>
</dbReference>
<proteinExistence type="predicted"/>
<comment type="caution">
    <text evidence="2">The sequence shown here is derived from an EMBL/GenBank/DDBJ whole genome shotgun (WGS) entry which is preliminary data.</text>
</comment>
<dbReference type="InterPro" id="IPR043502">
    <property type="entry name" value="DNA/RNA_pol_sf"/>
</dbReference>
<dbReference type="Proteomes" id="UP000290289">
    <property type="component" value="Chromosome 7"/>
</dbReference>
<dbReference type="AlphaFoldDB" id="A0A498JGT6"/>
<accession>A0A498JGT6</accession>
<feature type="domain" description="Reverse transcriptase Ty1/copia-type" evidence="1">
    <location>
        <begin position="89"/>
        <end position="195"/>
    </location>
</feature>
<dbReference type="EMBL" id="RDQH01000333">
    <property type="protein sequence ID" value="RXH95059.1"/>
    <property type="molecule type" value="Genomic_DNA"/>
</dbReference>
<evidence type="ECO:0000313" key="3">
    <source>
        <dbReference type="Proteomes" id="UP000290289"/>
    </source>
</evidence>
<name>A0A498JGT6_MALDO</name>
<dbReference type="STRING" id="3750.A0A498JGT6"/>
<dbReference type="SUPFAM" id="SSF56672">
    <property type="entry name" value="DNA/RNA polymerases"/>
    <property type="match status" value="1"/>
</dbReference>
<keyword evidence="3" id="KW-1185">Reference proteome</keyword>
<reference evidence="2 3" key="1">
    <citation type="submission" date="2018-10" db="EMBL/GenBank/DDBJ databases">
        <title>A high-quality apple genome assembly.</title>
        <authorList>
            <person name="Hu J."/>
        </authorList>
    </citation>
    <scope>NUCLEOTIDE SEQUENCE [LARGE SCALE GENOMIC DNA]</scope>
    <source>
        <strain evidence="3">cv. HFTH1</strain>
        <tissue evidence="2">Young leaf</tissue>
    </source>
</reference>
<organism evidence="2 3">
    <name type="scientific">Malus domestica</name>
    <name type="common">Apple</name>
    <name type="synonym">Pyrus malus</name>
    <dbReference type="NCBI Taxonomy" id="3750"/>
    <lineage>
        <taxon>Eukaryota</taxon>
        <taxon>Viridiplantae</taxon>
        <taxon>Streptophyta</taxon>
        <taxon>Embryophyta</taxon>
        <taxon>Tracheophyta</taxon>
        <taxon>Spermatophyta</taxon>
        <taxon>Magnoliopsida</taxon>
        <taxon>eudicotyledons</taxon>
        <taxon>Gunneridae</taxon>
        <taxon>Pentapetalae</taxon>
        <taxon>rosids</taxon>
        <taxon>fabids</taxon>
        <taxon>Rosales</taxon>
        <taxon>Rosaceae</taxon>
        <taxon>Amygdaloideae</taxon>
        <taxon>Maleae</taxon>
        <taxon>Malus</taxon>
    </lineage>
</organism>
<evidence type="ECO:0000313" key="2">
    <source>
        <dbReference type="EMBL" id="RXH95059.1"/>
    </source>
</evidence>
<sequence>MSSPLSPTTSPFLDTQRYTQSIIGAVSNTNHIPVALDHSLDTLQVVHSIPPLNIHHMQTRSKSINKKKVFSVWFQAMKEEISALHTQGTWSLVPLPENKNLVGCKWICKLKRHSDGSIARHKARLVAKGFSQEPGLDYSETFSLVVKPTTMRVVLALVAHFNWSLRQLNVKNAFLHGTLQEEVYMAQPPGFEDPQNPTLESVKKINIPKVNRLHRSTILFLGTDARTSQWVTHHRIALKRTHLISKFLRNPKLVSSQKASC</sequence>
<gene>
    <name evidence="2" type="ORF">DVH24_024743</name>
</gene>
<dbReference type="Pfam" id="PF07727">
    <property type="entry name" value="RVT_2"/>
    <property type="match status" value="1"/>
</dbReference>
<protein>
    <recommendedName>
        <fullName evidence="1">Reverse transcriptase Ty1/copia-type domain-containing protein</fullName>
    </recommendedName>
</protein>